<name>A0A8S3ZPQ1_9EUPU</name>
<dbReference type="OrthoDB" id="6153503at2759"/>
<evidence type="ECO:0000256" key="1">
    <source>
        <dbReference type="PROSITE-ProRule" id="PRU00122"/>
    </source>
</evidence>
<dbReference type="InterPro" id="IPR001791">
    <property type="entry name" value="Laminin_G"/>
</dbReference>
<sequence length="187" mass="20927">MEIKWSQPMFPNGPAPLYKLQKTNIALSFPASVVRGIRFTGGSYYAFSPSTIPQNVAFTGIRFRFRLERGTGIMLFSASNSQEEFIVIQFVSGRPRFMFDSQGCPSIGSVTTTNDEGLVYNDRKWHTFEARRIGGFGSVTVDEKWKGENSIRDVGCSNTSIIGPTTAVYVGGFPADFVVQRRDRNRR</sequence>
<dbReference type="GO" id="GO:0016020">
    <property type="term" value="C:membrane"/>
    <property type="evidence" value="ECO:0007669"/>
    <property type="project" value="UniProtKB-SubCell"/>
</dbReference>
<comment type="caution">
    <text evidence="1">Lacks conserved residue(s) required for the propagation of feature annotation.</text>
</comment>
<dbReference type="InterPro" id="IPR013320">
    <property type="entry name" value="ConA-like_dom_sf"/>
</dbReference>
<comment type="caution">
    <text evidence="3">The sequence shown here is derived from an EMBL/GenBank/DDBJ whole genome shotgun (WGS) entry which is preliminary data.</text>
</comment>
<dbReference type="Gene3D" id="2.60.120.200">
    <property type="match status" value="1"/>
</dbReference>
<dbReference type="InterPro" id="IPR050372">
    <property type="entry name" value="Neurexin-related_CASP"/>
</dbReference>
<dbReference type="AlphaFoldDB" id="A0A8S3ZPQ1"/>
<evidence type="ECO:0000259" key="2">
    <source>
        <dbReference type="PROSITE" id="PS50025"/>
    </source>
</evidence>
<dbReference type="EMBL" id="CAJHNH020003422">
    <property type="protein sequence ID" value="CAG5129262.1"/>
    <property type="molecule type" value="Genomic_DNA"/>
</dbReference>
<keyword evidence="4" id="KW-1185">Reference proteome</keyword>
<reference evidence="3" key="1">
    <citation type="submission" date="2021-04" db="EMBL/GenBank/DDBJ databases">
        <authorList>
            <consortium name="Molecular Ecology Group"/>
        </authorList>
    </citation>
    <scope>NUCLEOTIDE SEQUENCE</scope>
</reference>
<dbReference type="SUPFAM" id="SSF49899">
    <property type="entry name" value="Concanavalin A-like lectins/glucanases"/>
    <property type="match status" value="1"/>
</dbReference>
<dbReference type="Proteomes" id="UP000678393">
    <property type="component" value="Unassembled WGS sequence"/>
</dbReference>
<feature type="domain" description="Laminin G" evidence="2">
    <location>
        <begin position="34"/>
        <end position="187"/>
    </location>
</feature>
<dbReference type="CDD" id="cd00110">
    <property type="entry name" value="LamG"/>
    <property type="match status" value="1"/>
</dbReference>
<organism evidence="3 4">
    <name type="scientific">Candidula unifasciata</name>
    <dbReference type="NCBI Taxonomy" id="100452"/>
    <lineage>
        <taxon>Eukaryota</taxon>
        <taxon>Metazoa</taxon>
        <taxon>Spiralia</taxon>
        <taxon>Lophotrochozoa</taxon>
        <taxon>Mollusca</taxon>
        <taxon>Gastropoda</taxon>
        <taxon>Heterobranchia</taxon>
        <taxon>Euthyneura</taxon>
        <taxon>Panpulmonata</taxon>
        <taxon>Eupulmonata</taxon>
        <taxon>Stylommatophora</taxon>
        <taxon>Helicina</taxon>
        <taxon>Helicoidea</taxon>
        <taxon>Geomitridae</taxon>
        <taxon>Candidula</taxon>
    </lineage>
</organism>
<dbReference type="PROSITE" id="PS50025">
    <property type="entry name" value="LAM_G_DOMAIN"/>
    <property type="match status" value="1"/>
</dbReference>
<protein>
    <recommendedName>
        <fullName evidence="2">Laminin G domain-containing protein</fullName>
    </recommendedName>
</protein>
<feature type="non-terminal residue" evidence="3">
    <location>
        <position position="187"/>
    </location>
</feature>
<gene>
    <name evidence="3" type="ORF">CUNI_LOCUS14820</name>
</gene>
<evidence type="ECO:0000313" key="4">
    <source>
        <dbReference type="Proteomes" id="UP000678393"/>
    </source>
</evidence>
<dbReference type="PANTHER" id="PTHR15036">
    <property type="entry name" value="PIKACHURIN-LIKE PROTEIN"/>
    <property type="match status" value="1"/>
</dbReference>
<evidence type="ECO:0000313" key="3">
    <source>
        <dbReference type="EMBL" id="CAG5129262.1"/>
    </source>
</evidence>
<dbReference type="Pfam" id="PF00054">
    <property type="entry name" value="Laminin_G_1"/>
    <property type="match status" value="1"/>
</dbReference>
<proteinExistence type="predicted"/>
<dbReference type="SMART" id="SM00282">
    <property type="entry name" value="LamG"/>
    <property type="match status" value="1"/>
</dbReference>
<accession>A0A8S3ZPQ1</accession>
<dbReference type="PANTHER" id="PTHR15036:SF85">
    <property type="entry name" value="SP2353, ISOFORM A"/>
    <property type="match status" value="1"/>
</dbReference>